<evidence type="ECO:0000313" key="12">
    <source>
        <dbReference type="EMBL" id="SOC07993.1"/>
    </source>
</evidence>
<evidence type="ECO:0000256" key="8">
    <source>
        <dbReference type="ARBA" id="ARBA00022801"/>
    </source>
</evidence>
<dbReference type="InterPro" id="IPR001818">
    <property type="entry name" value="Pept_M10_metallopeptidase"/>
</dbReference>
<feature type="domain" description="Peptidase metallopeptidase" evidence="11">
    <location>
        <begin position="23"/>
        <end position="165"/>
    </location>
</feature>
<keyword evidence="6" id="KW-0479">Metal-binding</keyword>
<comment type="cofactor">
    <cofactor evidence="1">
        <name>Ca(2+)</name>
        <dbReference type="ChEBI" id="CHEBI:29108"/>
    </cofactor>
</comment>
<evidence type="ECO:0000256" key="6">
    <source>
        <dbReference type="ARBA" id="ARBA00022723"/>
    </source>
</evidence>
<gene>
    <name evidence="12" type="ORF">SAMN05877831_106113</name>
</gene>
<dbReference type="SUPFAM" id="SSF51120">
    <property type="entry name" value="beta-Roll"/>
    <property type="match status" value="4"/>
</dbReference>
<comment type="subcellular location">
    <subcellularLocation>
        <location evidence="2">Secreted</location>
    </subcellularLocation>
</comment>
<comment type="similarity">
    <text evidence="3">Belongs to the peptidase M10B family.</text>
</comment>
<reference evidence="13" key="1">
    <citation type="submission" date="2017-08" db="EMBL/GenBank/DDBJ databases">
        <authorList>
            <person name="Varghese N."/>
            <person name="Submissions S."/>
        </authorList>
    </citation>
    <scope>NUCLEOTIDE SEQUENCE [LARGE SCALE GENOMIC DNA]</scope>
    <source>
        <strain evidence="13">JA276</strain>
    </source>
</reference>
<dbReference type="PANTHER" id="PTHR38340:SF1">
    <property type="entry name" value="S-LAYER PROTEIN"/>
    <property type="match status" value="1"/>
</dbReference>
<dbReference type="PANTHER" id="PTHR38340">
    <property type="entry name" value="S-LAYER PROTEIN"/>
    <property type="match status" value="1"/>
</dbReference>
<name>A0A285SPE1_9RHOB</name>
<evidence type="ECO:0000256" key="3">
    <source>
        <dbReference type="ARBA" id="ARBA00009490"/>
    </source>
</evidence>
<feature type="region of interest" description="Disordered" evidence="10">
    <location>
        <begin position="418"/>
        <end position="459"/>
    </location>
</feature>
<feature type="region of interest" description="Disordered" evidence="10">
    <location>
        <begin position="571"/>
        <end position="618"/>
    </location>
</feature>
<dbReference type="InterPro" id="IPR018511">
    <property type="entry name" value="Hemolysin-typ_Ca-bd_CS"/>
</dbReference>
<keyword evidence="9" id="KW-0862">Zinc</keyword>
<keyword evidence="4" id="KW-0964">Secreted</keyword>
<dbReference type="Pfam" id="PF00413">
    <property type="entry name" value="Peptidase_M10"/>
    <property type="match status" value="1"/>
</dbReference>
<dbReference type="AlphaFoldDB" id="A0A285SPE1"/>
<dbReference type="RefSeq" id="WP_097070072.1">
    <property type="nucleotide sequence ID" value="NZ_OBMT01000006.1"/>
</dbReference>
<dbReference type="InterPro" id="IPR013858">
    <property type="entry name" value="Peptidase_M10B_C"/>
</dbReference>
<keyword evidence="8" id="KW-0378">Hydrolase</keyword>
<dbReference type="GO" id="GO:0004222">
    <property type="term" value="F:metalloendopeptidase activity"/>
    <property type="evidence" value="ECO:0007669"/>
    <property type="project" value="InterPro"/>
</dbReference>
<dbReference type="GO" id="GO:0005509">
    <property type="term" value="F:calcium ion binding"/>
    <property type="evidence" value="ECO:0007669"/>
    <property type="project" value="InterPro"/>
</dbReference>
<evidence type="ECO:0000313" key="13">
    <source>
        <dbReference type="Proteomes" id="UP000219111"/>
    </source>
</evidence>
<dbReference type="PRINTS" id="PR00313">
    <property type="entry name" value="CABNDNGRPT"/>
</dbReference>
<evidence type="ECO:0000259" key="11">
    <source>
        <dbReference type="SMART" id="SM00235"/>
    </source>
</evidence>
<dbReference type="GO" id="GO:0031012">
    <property type="term" value="C:extracellular matrix"/>
    <property type="evidence" value="ECO:0007669"/>
    <property type="project" value="InterPro"/>
</dbReference>
<dbReference type="Proteomes" id="UP000219111">
    <property type="component" value="Unassembled WGS sequence"/>
</dbReference>
<evidence type="ECO:0000256" key="5">
    <source>
        <dbReference type="ARBA" id="ARBA00022670"/>
    </source>
</evidence>
<proteinExistence type="inferred from homology"/>
<dbReference type="Gene3D" id="2.150.10.10">
    <property type="entry name" value="Serralysin-like metalloprotease, C-terminal"/>
    <property type="match status" value="6"/>
</dbReference>
<dbReference type="EMBL" id="OBMT01000006">
    <property type="protein sequence ID" value="SOC07993.1"/>
    <property type="molecule type" value="Genomic_DNA"/>
</dbReference>
<dbReference type="SMART" id="SM00235">
    <property type="entry name" value="ZnMc"/>
    <property type="match status" value="1"/>
</dbReference>
<organism evidence="12 13">
    <name type="scientific">Rhodobacter maris</name>
    <dbReference type="NCBI Taxonomy" id="446682"/>
    <lineage>
        <taxon>Bacteria</taxon>
        <taxon>Pseudomonadati</taxon>
        <taxon>Pseudomonadota</taxon>
        <taxon>Alphaproteobacteria</taxon>
        <taxon>Rhodobacterales</taxon>
        <taxon>Rhodobacter group</taxon>
        <taxon>Rhodobacter</taxon>
    </lineage>
</organism>
<keyword evidence="7" id="KW-0677">Repeat</keyword>
<dbReference type="OrthoDB" id="733404at2"/>
<dbReference type="SUPFAM" id="SSF55486">
    <property type="entry name" value="Metalloproteases ('zincins'), catalytic domain"/>
    <property type="match status" value="1"/>
</dbReference>
<dbReference type="InterPro" id="IPR050557">
    <property type="entry name" value="RTX_toxin/Mannuronan_C5-epim"/>
</dbReference>
<dbReference type="InterPro" id="IPR006026">
    <property type="entry name" value="Peptidase_Metallo"/>
</dbReference>
<sequence length="850" mass="85328">MPLPIYTAEQATWQLTQGYWGGHRAAWEITGTHSVRYSVAASLSAEEKALIAAAFHEWSEVTGITFVETAGTGQIRFQNTGSGAYTSVIWSGEVLAAATVTIGAAWTTKYGSSIGSYGYQTYLHEIGHALGLGHTGDYDGSASFAQDALYANDSWQTSVMSYFTQAQNPNTNASYAYVLTPMSFDIAAVRSLYGTHASHAGDTTYGLGSTAGGALDYLGATTINRSVSFTLVDSSGTDTVDFANRTDAARIDLTPGAISDVFGRIGNMIISADTLIENLRTGAGNDTLTGNDAANAIDAGAGNDHVSGGAGDDRLTGGAGNDTLTGGTGADTFLFSAGFGTDEITDFSSDDRIDLSQISALTSWSAVTALMAQSSLGVTLATAEGALLITGATLVGLEASQFVLVSGPGAAKDAPAALTTPAVGPGSNDNRKITGSSGADSITGGSGDDTISAGAGDDSVIGGTGTDKIRLGDGNDHFIDSPANEVDVVWGGAGDDVLESLGGRDRLNGGDGNDSLVASDDGSNLNGGRGDDTMTGGAGTDLVFDAGGHDLVALGAGNDRYRGTGDAIGTGDTVTGGAGNDTIQTSAGDDLVYGDEGSDKISTGAGDDTASGGAGDDDITLGDGNDWFTDTLDAGNDRVRGGAGDEVLTSLGGHDTLDGGAGNDRLTASHAGCNLYAGAGDDTITGGDSGDYTTDGGGNDLVSLGAGDDRYIVSGDTAANADTVHGGSGNDRVLAGNGNDQIWGDAGDDFIAARAGADTIIGGTGNDTLWGGGGADTFVFLAGDGADLIRDFHAGSDVIDLSGIAGLASWADLGGHLSQQGTNAVLSFEDLTITLFHVMAGTLDSQDFLF</sequence>
<dbReference type="Pfam" id="PF00353">
    <property type="entry name" value="HemolysinCabind"/>
    <property type="match status" value="9"/>
</dbReference>
<evidence type="ECO:0000256" key="10">
    <source>
        <dbReference type="SAM" id="MobiDB-lite"/>
    </source>
</evidence>
<accession>A0A285SPE1</accession>
<dbReference type="InterPro" id="IPR034033">
    <property type="entry name" value="Serralysin-like"/>
</dbReference>
<evidence type="ECO:0000256" key="4">
    <source>
        <dbReference type="ARBA" id="ARBA00022525"/>
    </source>
</evidence>
<dbReference type="GO" id="GO:0006508">
    <property type="term" value="P:proteolysis"/>
    <property type="evidence" value="ECO:0007669"/>
    <property type="project" value="UniProtKB-KW"/>
</dbReference>
<dbReference type="CDD" id="cd04277">
    <property type="entry name" value="ZnMc_serralysin_like"/>
    <property type="match status" value="1"/>
</dbReference>
<dbReference type="Gene3D" id="3.40.390.10">
    <property type="entry name" value="Collagenase (Catalytic Domain)"/>
    <property type="match status" value="1"/>
</dbReference>
<evidence type="ECO:0000256" key="1">
    <source>
        <dbReference type="ARBA" id="ARBA00001913"/>
    </source>
</evidence>
<keyword evidence="13" id="KW-1185">Reference proteome</keyword>
<dbReference type="InterPro" id="IPR011049">
    <property type="entry name" value="Serralysin-like_metalloprot_C"/>
</dbReference>
<feature type="region of interest" description="Disordered" evidence="10">
    <location>
        <begin position="501"/>
        <end position="536"/>
    </location>
</feature>
<dbReference type="InterPro" id="IPR001343">
    <property type="entry name" value="Hemolysn_Ca-bd"/>
</dbReference>
<keyword evidence="5" id="KW-0645">Protease</keyword>
<evidence type="ECO:0000256" key="7">
    <source>
        <dbReference type="ARBA" id="ARBA00022737"/>
    </source>
</evidence>
<evidence type="ECO:0000256" key="2">
    <source>
        <dbReference type="ARBA" id="ARBA00004613"/>
    </source>
</evidence>
<dbReference type="PROSITE" id="PS00330">
    <property type="entry name" value="HEMOLYSIN_CALCIUM"/>
    <property type="match status" value="3"/>
</dbReference>
<dbReference type="Pfam" id="PF08548">
    <property type="entry name" value="Peptidase_M10_C"/>
    <property type="match status" value="1"/>
</dbReference>
<evidence type="ECO:0000256" key="9">
    <source>
        <dbReference type="ARBA" id="ARBA00022833"/>
    </source>
</evidence>
<dbReference type="InterPro" id="IPR024079">
    <property type="entry name" value="MetalloPept_cat_dom_sf"/>
</dbReference>
<feature type="compositionally biased region" description="Low complexity" evidence="10">
    <location>
        <begin position="602"/>
        <end position="611"/>
    </location>
</feature>
<dbReference type="GO" id="GO:0008270">
    <property type="term" value="F:zinc ion binding"/>
    <property type="evidence" value="ECO:0007669"/>
    <property type="project" value="InterPro"/>
</dbReference>
<protein>
    <submittedName>
        <fullName evidence="12">Serralysin</fullName>
    </submittedName>
</protein>
<dbReference type="GO" id="GO:0005615">
    <property type="term" value="C:extracellular space"/>
    <property type="evidence" value="ECO:0007669"/>
    <property type="project" value="InterPro"/>
</dbReference>